<keyword evidence="4" id="KW-0347">Helicase</keyword>
<keyword evidence="12" id="KW-1185">Reference proteome</keyword>
<accession>A0A8H5MAY6</accession>
<comment type="similarity">
    <text evidence="6">Belongs to the helicase family. Dicer subfamily.</text>
</comment>
<keyword evidence="5" id="KW-0067">ATP-binding</keyword>
<dbReference type="PROSITE" id="PS50142">
    <property type="entry name" value="RNASE_3_2"/>
    <property type="match status" value="2"/>
</dbReference>
<dbReference type="PANTHER" id="PTHR14950:SF37">
    <property type="entry name" value="ENDORIBONUCLEASE DICER"/>
    <property type="match status" value="1"/>
</dbReference>
<dbReference type="GO" id="GO:0030422">
    <property type="term" value="P:siRNA processing"/>
    <property type="evidence" value="ECO:0007669"/>
    <property type="project" value="TreeGrafter"/>
</dbReference>
<dbReference type="SMART" id="SM00487">
    <property type="entry name" value="DEXDc"/>
    <property type="match status" value="1"/>
</dbReference>
<dbReference type="GO" id="GO:0005524">
    <property type="term" value="F:ATP binding"/>
    <property type="evidence" value="ECO:0007669"/>
    <property type="project" value="UniProtKB-KW"/>
</dbReference>
<dbReference type="Pfam" id="PF00636">
    <property type="entry name" value="Ribonuclease_3"/>
    <property type="match status" value="2"/>
</dbReference>
<dbReference type="InterPro" id="IPR000999">
    <property type="entry name" value="RNase_III_dom"/>
</dbReference>
<dbReference type="GO" id="GO:0005634">
    <property type="term" value="C:nucleus"/>
    <property type="evidence" value="ECO:0007669"/>
    <property type="project" value="TreeGrafter"/>
</dbReference>
<evidence type="ECO:0000259" key="7">
    <source>
        <dbReference type="PROSITE" id="PS50142"/>
    </source>
</evidence>
<dbReference type="Pfam" id="PF03368">
    <property type="entry name" value="Dicer_dimer"/>
    <property type="match status" value="1"/>
</dbReference>
<dbReference type="PANTHER" id="PTHR14950">
    <property type="entry name" value="DICER-RELATED"/>
    <property type="match status" value="1"/>
</dbReference>
<dbReference type="PROSITE" id="PS51192">
    <property type="entry name" value="HELICASE_ATP_BIND_1"/>
    <property type="match status" value="1"/>
</dbReference>
<dbReference type="Gene3D" id="3.40.50.300">
    <property type="entry name" value="P-loop containing nucleotide triphosphate hydrolases"/>
    <property type="match status" value="2"/>
</dbReference>
<dbReference type="PROSITE" id="PS51194">
    <property type="entry name" value="HELICASE_CTER"/>
    <property type="match status" value="1"/>
</dbReference>
<dbReference type="Pfam" id="PF00270">
    <property type="entry name" value="DEAD"/>
    <property type="match status" value="1"/>
</dbReference>
<dbReference type="Pfam" id="PF00271">
    <property type="entry name" value="Helicase_C"/>
    <property type="match status" value="1"/>
</dbReference>
<name>A0A8H5MAY6_9AGAR</name>
<dbReference type="InterPro" id="IPR014001">
    <property type="entry name" value="Helicase_ATP-bd"/>
</dbReference>
<reference evidence="11 12" key="1">
    <citation type="journal article" date="2020" name="ISME J.">
        <title>Uncovering the hidden diversity of litter-decomposition mechanisms in mushroom-forming fungi.</title>
        <authorList>
            <person name="Floudas D."/>
            <person name="Bentzer J."/>
            <person name="Ahren D."/>
            <person name="Johansson T."/>
            <person name="Persson P."/>
            <person name="Tunlid A."/>
        </authorList>
    </citation>
    <scope>NUCLEOTIDE SEQUENCE [LARGE SCALE GENOMIC DNA]</scope>
    <source>
        <strain evidence="11 12">CBS 661.87</strain>
    </source>
</reference>
<dbReference type="GO" id="GO:0005737">
    <property type="term" value="C:cytoplasm"/>
    <property type="evidence" value="ECO:0007669"/>
    <property type="project" value="TreeGrafter"/>
</dbReference>
<evidence type="ECO:0000256" key="4">
    <source>
        <dbReference type="ARBA" id="ARBA00022806"/>
    </source>
</evidence>
<dbReference type="Proteomes" id="UP000565441">
    <property type="component" value="Unassembled WGS sequence"/>
</dbReference>
<keyword evidence="1" id="KW-0677">Repeat</keyword>
<comment type="caution">
    <text evidence="11">The sequence shown here is derived from an EMBL/GenBank/DDBJ whole genome shotgun (WGS) entry which is preliminary data.</text>
</comment>
<dbReference type="SUPFAM" id="SSF52540">
    <property type="entry name" value="P-loop containing nucleoside triphosphate hydrolases"/>
    <property type="match status" value="1"/>
</dbReference>
<feature type="domain" description="Helicase C-terminal" evidence="9">
    <location>
        <begin position="367"/>
        <end position="538"/>
    </location>
</feature>
<evidence type="ECO:0000259" key="10">
    <source>
        <dbReference type="PROSITE" id="PS51327"/>
    </source>
</evidence>
<organism evidence="11 12">
    <name type="scientific">Tricholomella constricta</name>
    <dbReference type="NCBI Taxonomy" id="117010"/>
    <lineage>
        <taxon>Eukaryota</taxon>
        <taxon>Fungi</taxon>
        <taxon>Dikarya</taxon>
        <taxon>Basidiomycota</taxon>
        <taxon>Agaricomycotina</taxon>
        <taxon>Agaricomycetes</taxon>
        <taxon>Agaricomycetidae</taxon>
        <taxon>Agaricales</taxon>
        <taxon>Tricholomatineae</taxon>
        <taxon>Lyophyllaceae</taxon>
        <taxon>Tricholomella</taxon>
    </lineage>
</organism>
<dbReference type="SMART" id="SM00490">
    <property type="entry name" value="HELICc"/>
    <property type="match status" value="1"/>
</dbReference>
<gene>
    <name evidence="11" type="ORF">D9615_001961</name>
</gene>
<dbReference type="OrthoDB" id="416741at2759"/>
<feature type="domain" description="Dicer dsRNA-binding fold" evidence="10">
    <location>
        <begin position="565"/>
        <end position="655"/>
    </location>
</feature>
<evidence type="ECO:0008006" key="13">
    <source>
        <dbReference type="Google" id="ProtNLM"/>
    </source>
</evidence>
<sequence length="1401" mass="157211">MSTTVSAIQESPTLESLLPRRYQEEVFSRAQKGNVIAALNTGSGKTLISLLLIRWISALETSKGKVIIFLVPKVALVEQQGNFIAQNTPLRVIKLHGALEIDLTDRPRWNKKFTQHDVFVMTAQIFLNLLTHSLWSIDKVSLMIFDECHHARKNHPYNGIMREYFRVTVVTRRPKVFGMTASPIWNPKDTIGSLTTLEANMDSKVIGVRANVEELNKYSPKPIEVIREYPFPPEEYGDYPSPSLWNCLEVFEKDIWAELEVPWASVKMRYYSTLYNLGPYAASLFLHDELEQHVSRIHDSYLENLQAVNYSAEMDVPSHVKLKSLPPDFWQIQQIHADFGNFFTPLSPSNNCPIPVPLTWCTPKVHTLVDVLLKYYTPDFQGIVFVEQRQTAACLARILPVVVELKGLIRCGSLMGQGVNGDGIAKPTPAGHKASVDSFRRGDINLLIATSVAEEGLDFPACDLVIRFDPLAHMVGYVQSRGRARNKSSTFVIMIQKDDVSHLNRYNALRTVEPEVNKVFQTRHEASDGLTQEDHDDEEVSPADLAERERFVVESSGAVLTYDNAIQLLHRLCSLIPRDPFTPPHVPKFSGDFLVTLTLPSSIPLPEEHLMFTGPPRRSKKEAKRAAAFMAVKRLHELDVYDEYLLPIARSKSHETEDIDGRPLTDVSQVPTMMNVLVKDPWLTGPSLWLHLVYLNNHAIAALITGTILPPVDVFCGTALVHTRPGEPMIFDDDEDEWRKRKLMLEFTGHGIWFRITARPFTLPPSVFLVPVTQYHQPDFEAMERLVTKPRGCSDWSNVTENDLDNLMIMNTNEFGRPLLLRNIRHDLTPLSAPPPGSREHGAETYYQYFMKRWTRKKRQARVPTDGPLVEAAILPRSFDGMYTLNSEGVSSADAEHTVLNGLVAPRDCCQWIAMSADVRRAFEILPSLCHRITDIYRVRRARYGLGLPPIRDDLLVEALTLPSADVGYSNQRMETLGDAVLELCTTVHLYNKYPHRHEGQLSVLRQNAISNRYLLGRAKELGLETYLTSEHNSVHTWRYVETVEKSLDPFAKPRTLRCYPRRSLQDCMEALLGASFITGSIPMALHTGTALGLSFGGAIPWSLRYSRNPVASSVSSLFVGLEESLGYTFHRNELLVEAMTHASFSLSSGGASYQRLEFLGDALLDLVVVKYLYDKFPNATSHELALPKAKAVCAPALASVAVKRLGLHKIMLINRLDLTEAINAYVPLLESSSGQEIVERGWKYDPPKALSDVFESVMGAVLVDSAYNYEKAATVAEHVMEDILLALSPSVSRDPVSTLVEWIASVGCKRLSIEKKCRLRDGVESEGMAVLVHDILVAGPIVAASRSVARFVAAEKALHLLRDSDGAKSLSRLCDCRATRWADENEEFADTLDDYDVLGD</sequence>
<dbReference type="PROSITE" id="PS51327">
    <property type="entry name" value="DICER_DSRBF"/>
    <property type="match status" value="1"/>
</dbReference>
<dbReference type="SMART" id="SM00535">
    <property type="entry name" value="RIBOc"/>
    <property type="match status" value="2"/>
</dbReference>
<dbReference type="PROSITE" id="PS00517">
    <property type="entry name" value="RNASE_3_1"/>
    <property type="match status" value="1"/>
</dbReference>
<dbReference type="Gene3D" id="1.10.1520.10">
    <property type="entry name" value="Ribonuclease III domain"/>
    <property type="match status" value="2"/>
</dbReference>
<protein>
    <recommendedName>
        <fullName evidence="13">Dicer-like protein 1</fullName>
    </recommendedName>
</protein>
<evidence type="ECO:0000256" key="1">
    <source>
        <dbReference type="ARBA" id="ARBA00022737"/>
    </source>
</evidence>
<evidence type="ECO:0000313" key="11">
    <source>
        <dbReference type="EMBL" id="KAF5386991.1"/>
    </source>
</evidence>
<dbReference type="InterPro" id="IPR036389">
    <property type="entry name" value="RNase_III_sf"/>
</dbReference>
<proteinExistence type="inferred from homology"/>
<evidence type="ECO:0000259" key="9">
    <source>
        <dbReference type="PROSITE" id="PS51194"/>
    </source>
</evidence>
<dbReference type="Gene3D" id="3.30.160.380">
    <property type="entry name" value="Dicer dimerisation domain"/>
    <property type="match status" value="1"/>
</dbReference>
<dbReference type="InterPro" id="IPR027417">
    <property type="entry name" value="P-loop_NTPase"/>
</dbReference>
<keyword evidence="3" id="KW-0378">Hydrolase</keyword>
<keyword evidence="6" id="KW-0694">RNA-binding</keyword>
<evidence type="ECO:0000256" key="5">
    <source>
        <dbReference type="ARBA" id="ARBA00022840"/>
    </source>
</evidence>
<feature type="domain" description="RNase III" evidence="7">
    <location>
        <begin position="943"/>
        <end position="1081"/>
    </location>
</feature>
<dbReference type="InterPro" id="IPR038248">
    <property type="entry name" value="Dicer_dimer_sf"/>
</dbReference>
<evidence type="ECO:0000256" key="2">
    <source>
        <dbReference type="ARBA" id="ARBA00022741"/>
    </source>
</evidence>
<evidence type="ECO:0000256" key="3">
    <source>
        <dbReference type="ARBA" id="ARBA00022801"/>
    </source>
</evidence>
<dbReference type="InterPro" id="IPR005034">
    <property type="entry name" value="Dicer_dimerisation"/>
</dbReference>
<feature type="domain" description="RNase III" evidence="7">
    <location>
        <begin position="1119"/>
        <end position="1267"/>
    </location>
</feature>
<keyword evidence="2" id="KW-0547">Nucleotide-binding</keyword>
<evidence type="ECO:0000259" key="8">
    <source>
        <dbReference type="PROSITE" id="PS51192"/>
    </source>
</evidence>
<dbReference type="InterPro" id="IPR011545">
    <property type="entry name" value="DEAD/DEAH_box_helicase_dom"/>
</dbReference>
<feature type="domain" description="Helicase ATP-binding" evidence="8">
    <location>
        <begin position="26"/>
        <end position="201"/>
    </location>
</feature>
<dbReference type="CDD" id="cd18034">
    <property type="entry name" value="DEXHc_dicer"/>
    <property type="match status" value="1"/>
</dbReference>
<dbReference type="EMBL" id="JAACJP010000002">
    <property type="protein sequence ID" value="KAF5386991.1"/>
    <property type="molecule type" value="Genomic_DNA"/>
</dbReference>
<evidence type="ECO:0000313" key="12">
    <source>
        <dbReference type="Proteomes" id="UP000565441"/>
    </source>
</evidence>
<evidence type="ECO:0000256" key="6">
    <source>
        <dbReference type="PROSITE-ProRule" id="PRU00657"/>
    </source>
</evidence>
<dbReference type="CDD" id="cd00593">
    <property type="entry name" value="RIBOc"/>
    <property type="match status" value="2"/>
</dbReference>
<dbReference type="InterPro" id="IPR001650">
    <property type="entry name" value="Helicase_C-like"/>
</dbReference>
<dbReference type="GO" id="GO:0003723">
    <property type="term" value="F:RNA binding"/>
    <property type="evidence" value="ECO:0007669"/>
    <property type="project" value="UniProtKB-UniRule"/>
</dbReference>
<dbReference type="GO" id="GO:0004525">
    <property type="term" value="F:ribonuclease III activity"/>
    <property type="evidence" value="ECO:0007669"/>
    <property type="project" value="InterPro"/>
</dbReference>
<dbReference type="SUPFAM" id="SSF69065">
    <property type="entry name" value="RNase III domain-like"/>
    <property type="match status" value="2"/>
</dbReference>
<dbReference type="GO" id="GO:0004386">
    <property type="term" value="F:helicase activity"/>
    <property type="evidence" value="ECO:0007669"/>
    <property type="project" value="UniProtKB-KW"/>
</dbReference>